<gene>
    <name evidence="1" type="ORF">GGQ87_002872</name>
</gene>
<organism evidence="1 2">
    <name type="scientific">Brevundimonas alba</name>
    <dbReference type="NCBI Taxonomy" id="74314"/>
    <lineage>
        <taxon>Bacteria</taxon>
        <taxon>Pseudomonadati</taxon>
        <taxon>Pseudomonadota</taxon>
        <taxon>Alphaproteobacteria</taxon>
        <taxon>Caulobacterales</taxon>
        <taxon>Caulobacteraceae</taxon>
        <taxon>Brevundimonas</taxon>
    </lineage>
</organism>
<dbReference type="RefSeq" id="WP_168047510.1">
    <property type="nucleotide sequence ID" value="NZ_JAATJM010000002.1"/>
</dbReference>
<protein>
    <submittedName>
        <fullName evidence="1">Uncharacterized protein</fullName>
    </submittedName>
</protein>
<evidence type="ECO:0000313" key="1">
    <source>
        <dbReference type="EMBL" id="NJC42577.1"/>
    </source>
</evidence>
<comment type="caution">
    <text evidence="1">The sequence shown here is derived from an EMBL/GenBank/DDBJ whole genome shotgun (WGS) entry which is preliminary data.</text>
</comment>
<accession>A0A7X6BPL6</accession>
<dbReference type="Proteomes" id="UP000587415">
    <property type="component" value="Unassembled WGS sequence"/>
</dbReference>
<proteinExistence type="predicted"/>
<sequence>MEIIRGVPEMAVSIALAVSKRLQPIAAAFLCLMAAQLAVASCTPDPAPYAVRVGVFR</sequence>
<dbReference type="AlphaFoldDB" id="A0A7X6BPL6"/>
<name>A0A7X6BPL6_9CAUL</name>
<dbReference type="EMBL" id="JAATJM010000002">
    <property type="protein sequence ID" value="NJC42577.1"/>
    <property type="molecule type" value="Genomic_DNA"/>
</dbReference>
<reference evidence="1 2" key="1">
    <citation type="submission" date="2020-03" db="EMBL/GenBank/DDBJ databases">
        <title>Genomic Encyclopedia of Type Strains, Phase IV (KMG-IV): sequencing the most valuable type-strain genomes for metagenomic binning, comparative biology and taxonomic classification.</title>
        <authorList>
            <person name="Goeker M."/>
        </authorList>
    </citation>
    <scope>NUCLEOTIDE SEQUENCE [LARGE SCALE GENOMIC DNA]</scope>
    <source>
        <strain evidence="1 2">DSM 4736</strain>
    </source>
</reference>
<keyword evidence="2" id="KW-1185">Reference proteome</keyword>
<evidence type="ECO:0000313" key="2">
    <source>
        <dbReference type="Proteomes" id="UP000587415"/>
    </source>
</evidence>